<dbReference type="EMBL" id="PGFD01000002">
    <property type="protein sequence ID" value="PJJ64542.1"/>
    <property type="molecule type" value="Genomic_DNA"/>
</dbReference>
<dbReference type="Proteomes" id="UP000228740">
    <property type="component" value="Unassembled WGS sequence"/>
</dbReference>
<keyword evidence="2" id="KW-1185">Reference proteome</keyword>
<organism evidence="1 2">
    <name type="scientific">Chryseobacterium geocarposphaerae</name>
    <dbReference type="NCBI Taxonomy" id="1416776"/>
    <lineage>
        <taxon>Bacteria</taxon>
        <taxon>Pseudomonadati</taxon>
        <taxon>Bacteroidota</taxon>
        <taxon>Flavobacteriia</taxon>
        <taxon>Flavobacteriales</taxon>
        <taxon>Weeksellaceae</taxon>
        <taxon>Chryseobacterium group</taxon>
        <taxon>Chryseobacterium</taxon>
    </lineage>
</organism>
<dbReference type="AlphaFoldDB" id="A0A2M9C274"/>
<protein>
    <submittedName>
        <fullName evidence="1">Uncharacterized protein</fullName>
    </submittedName>
</protein>
<comment type="caution">
    <text evidence="1">The sequence shown here is derived from an EMBL/GenBank/DDBJ whole genome shotgun (WGS) entry which is preliminary data.</text>
</comment>
<evidence type="ECO:0000313" key="2">
    <source>
        <dbReference type="Proteomes" id="UP000228740"/>
    </source>
</evidence>
<proteinExistence type="predicted"/>
<reference evidence="1 2" key="1">
    <citation type="submission" date="2017-11" db="EMBL/GenBank/DDBJ databases">
        <title>Genomic Encyclopedia of Archaeal and Bacterial Type Strains, Phase II (KMG-II): From Individual Species to Whole Genera.</title>
        <authorList>
            <person name="Goeker M."/>
        </authorList>
    </citation>
    <scope>NUCLEOTIDE SEQUENCE [LARGE SCALE GENOMIC DNA]</scope>
    <source>
        <strain evidence="1 2">DSM 27617</strain>
    </source>
</reference>
<sequence>MIGRKIDDVELQNKFKNEYQNYQNCNDNFKIVLNEN</sequence>
<evidence type="ECO:0000313" key="1">
    <source>
        <dbReference type="EMBL" id="PJJ64542.1"/>
    </source>
</evidence>
<accession>A0A2M9C274</accession>
<name>A0A2M9C274_9FLAO</name>
<gene>
    <name evidence="1" type="ORF">CLV73_2903</name>
</gene>